<evidence type="ECO:0000256" key="1">
    <source>
        <dbReference type="SAM" id="Phobius"/>
    </source>
</evidence>
<keyword evidence="1" id="KW-0472">Membrane</keyword>
<feature type="transmembrane region" description="Helical" evidence="1">
    <location>
        <begin position="9"/>
        <end position="27"/>
    </location>
</feature>
<dbReference type="AlphaFoldDB" id="A0A381V0Y6"/>
<sequence>MVTVEKKSNLIIFIIISLSFGLTLPLWGAEPVEGIKAINNNSTKYVSNTQTVYKQDLWFSQDKFHHFTASFLGTLCLSQVSMNMVVDDHGHASLAGSSIMVSVGIVKEFSDKKQPNNHFCWKDLTANLLGAGFGMVLFLILNGE</sequence>
<evidence type="ECO:0000313" key="2">
    <source>
        <dbReference type="EMBL" id="SVA34030.1"/>
    </source>
</evidence>
<evidence type="ECO:0008006" key="3">
    <source>
        <dbReference type="Google" id="ProtNLM"/>
    </source>
</evidence>
<accession>A0A381V0Y6</accession>
<feature type="transmembrane region" description="Helical" evidence="1">
    <location>
        <begin position="124"/>
        <end position="141"/>
    </location>
</feature>
<reference evidence="2" key="1">
    <citation type="submission" date="2018-05" db="EMBL/GenBank/DDBJ databases">
        <authorList>
            <person name="Lanie J.A."/>
            <person name="Ng W.-L."/>
            <person name="Kazmierczak K.M."/>
            <person name="Andrzejewski T.M."/>
            <person name="Davidsen T.M."/>
            <person name="Wayne K.J."/>
            <person name="Tettelin H."/>
            <person name="Glass J.I."/>
            <person name="Rusch D."/>
            <person name="Podicherti R."/>
            <person name="Tsui H.-C.T."/>
            <person name="Winkler M.E."/>
        </authorList>
    </citation>
    <scope>NUCLEOTIDE SEQUENCE</scope>
</reference>
<name>A0A381V0Y6_9ZZZZ</name>
<protein>
    <recommendedName>
        <fullName evidence="3">VanZ-like domain-containing protein</fullName>
    </recommendedName>
</protein>
<dbReference type="EMBL" id="UINC01007561">
    <property type="protein sequence ID" value="SVA34030.1"/>
    <property type="molecule type" value="Genomic_DNA"/>
</dbReference>
<proteinExistence type="predicted"/>
<gene>
    <name evidence="2" type="ORF">METZ01_LOCUS86884</name>
</gene>
<keyword evidence="1" id="KW-1133">Transmembrane helix</keyword>
<keyword evidence="1" id="KW-0812">Transmembrane</keyword>
<organism evidence="2">
    <name type="scientific">marine metagenome</name>
    <dbReference type="NCBI Taxonomy" id="408172"/>
    <lineage>
        <taxon>unclassified sequences</taxon>
        <taxon>metagenomes</taxon>
        <taxon>ecological metagenomes</taxon>
    </lineage>
</organism>